<name>A0A482VWE7_ASBVE</name>
<reference evidence="13 14" key="1">
    <citation type="submission" date="2017-03" db="EMBL/GenBank/DDBJ databases">
        <title>Genome of the blue death feigning beetle - Asbolus verrucosus.</title>
        <authorList>
            <person name="Rider S.D."/>
        </authorList>
    </citation>
    <scope>NUCLEOTIDE SEQUENCE [LARGE SCALE GENOMIC DNA]</scope>
    <source>
        <strain evidence="13">Butters</strain>
        <tissue evidence="13">Head and leg muscle</tissue>
    </source>
</reference>
<keyword evidence="14" id="KW-1185">Reference proteome</keyword>
<dbReference type="Pfam" id="PF00858">
    <property type="entry name" value="ASC"/>
    <property type="match status" value="1"/>
</dbReference>
<evidence type="ECO:0000256" key="6">
    <source>
        <dbReference type="ARBA" id="ARBA00022989"/>
    </source>
</evidence>
<dbReference type="Proteomes" id="UP000292052">
    <property type="component" value="Unassembled WGS sequence"/>
</dbReference>
<dbReference type="PANTHER" id="PTHR11690:SF288">
    <property type="entry name" value="AMILORIDE-SENSITIVE NA+ CHANNEL-RELATED"/>
    <property type="match status" value="1"/>
</dbReference>
<protein>
    <submittedName>
        <fullName evidence="13">ASC domain containing protein</fullName>
    </submittedName>
</protein>
<dbReference type="OrthoDB" id="6021021at2759"/>
<dbReference type="InterPro" id="IPR001873">
    <property type="entry name" value="ENaC"/>
</dbReference>
<sequence length="222" mass="26012">MISGGQLQQKRCQKHIPKRALYAGALFAFELKLLTSDEELDFTRLKSVQGYKIQIHHPSMLPRVKQQHFRLPLDQGVLAAIMPSMITTSDDIKHYPPERRLCLFPSERSLKYFKVYTQQNYQIECKTNFTVEMCDCVDFYMPQDLLSQGIENQLRLYEGLPPEDNAAYRMSQRCNCMPECTSMTYIIETSQADWDWVRKFQFDRNASNLNKSTYVNLLTILK</sequence>
<evidence type="ECO:0000256" key="9">
    <source>
        <dbReference type="ARBA" id="ARBA00023136"/>
    </source>
</evidence>
<accession>A0A482VWE7</accession>
<evidence type="ECO:0000256" key="7">
    <source>
        <dbReference type="ARBA" id="ARBA00023053"/>
    </source>
</evidence>
<keyword evidence="8 12" id="KW-0406">Ion transport</keyword>
<evidence type="ECO:0000256" key="1">
    <source>
        <dbReference type="ARBA" id="ARBA00004141"/>
    </source>
</evidence>
<comment type="similarity">
    <text evidence="2 12">Belongs to the amiloride-sensitive sodium channel (TC 1.A.6) family.</text>
</comment>
<keyword evidence="3 12" id="KW-0813">Transport</keyword>
<comment type="subcellular location">
    <subcellularLocation>
        <location evidence="1">Membrane</location>
        <topology evidence="1">Multi-pass membrane protein</topology>
    </subcellularLocation>
</comment>
<evidence type="ECO:0000256" key="10">
    <source>
        <dbReference type="ARBA" id="ARBA00023201"/>
    </source>
</evidence>
<evidence type="ECO:0000256" key="12">
    <source>
        <dbReference type="RuleBase" id="RU000679"/>
    </source>
</evidence>
<dbReference type="PANTHER" id="PTHR11690">
    <property type="entry name" value="AMILORIDE-SENSITIVE SODIUM CHANNEL-RELATED"/>
    <property type="match status" value="1"/>
</dbReference>
<dbReference type="AlphaFoldDB" id="A0A482VWE7"/>
<evidence type="ECO:0000256" key="8">
    <source>
        <dbReference type="ARBA" id="ARBA00023065"/>
    </source>
</evidence>
<dbReference type="EMBL" id="QDEB01058876">
    <property type="protein sequence ID" value="RZC36789.1"/>
    <property type="molecule type" value="Genomic_DNA"/>
</dbReference>
<dbReference type="GO" id="GO:0015280">
    <property type="term" value="F:ligand-gated sodium channel activity"/>
    <property type="evidence" value="ECO:0007669"/>
    <property type="project" value="TreeGrafter"/>
</dbReference>
<keyword evidence="10 12" id="KW-0739">Sodium transport</keyword>
<keyword evidence="11 12" id="KW-0407">Ion channel</keyword>
<organism evidence="13 14">
    <name type="scientific">Asbolus verrucosus</name>
    <name type="common">Desert ironclad beetle</name>
    <dbReference type="NCBI Taxonomy" id="1661398"/>
    <lineage>
        <taxon>Eukaryota</taxon>
        <taxon>Metazoa</taxon>
        <taxon>Ecdysozoa</taxon>
        <taxon>Arthropoda</taxon>
        <taxon>Hexapoda</taxon>
        <taxon>Insecta</taxon>
        <taxon>Pterygota</taxon>
        <taxon>Neoptera</taxon>
        <taxon>Endopterygota</taxon>
        <taxon>Coleoptera</taxon>
        <taxon>Polyphaga</taxon>
        <taxon>Cucujiformia</taxon>
        <taxon>Tenebrionidae</taxon>
        <taxon>Pimeliinae</taxon>
        <taxon>Asbolus</taxon>
    </lineage>
</organism>
<evidence type="ECO:0000256" key="11">
    <source>
        <dbReference type="ARBA" id="ARBA00023303"/>
    </source>
</evidence>
<dbReference type="GO" id="GO:0005886">
    <property type="term" value="C:plasma membrane"/>
    <property type="evidence" value="ECO:0007669"/>
    <property type="project" value="TreeGrafter"/>
</dbReference>
<keyword evidence="7" id="KW-0915">Sodium</keyword>
<proteinExistence type="inferred from homology"/>
<evidence type="ECO:0000256" key="2">
    <source>
        <dbReference type="ARBA" id="ARBA00007193"/>
    </source>
</evidence>
<gene>
    <name evidence="13" type="ORF">BDFB_004080</name>
</gene>
<evidence type="ECO:0000256" key="5">
    <source>
        <dbReference type="ARBA" id="ARBA00022692"/>
    </source>
</evidence>
<keyword evidence="6" id="KW-1133">Transmembrane helix</keyword>
<keyword evidence="9" id="KW-0472">Membrane</keyword>
<evidence type="ECO:0000313" key="14">
    <source>
        <dbReference type="Proteomes" id="UP000292052"/>
    </source>
</evidence>
<keyword evidence="4 12" id="KW-0894">Sodium channel</keyword>
<evidence type="ECO:0000256" key="4">
    <source>
        <dbReference type="ARBA" id="ARBA00022461"/>
    </source>
</evidence>
<dbReference type="Gene3D" id="1.10.287.820">
    <property type="entry name" value="Acid-sensing ion channel domain"/>
    <property type="match status" value="1"/>
</dbReference>
<evidence type="ECO:0000256" key="3">
    <source>
        <dbReference type="ARBA" id="ARBA00022448"/>
    </source>
</evidence>
<keyword evidence="5 12" id="KW-0812">Transmembrane</keyword>
<evidence type="ECO:0000313" key="13">
    <source>
        <dbReference type="EMBL" id="RZC36789.1"/>
    </source>
</evidence>
<comment type="caution">
    <text evidence="13">The sequence shown here is derived from an EMBL/GenBank/DDBJ whole genome shotgun (WGS) entry which is preliminary data.</text>
</comment>